<dbReference type="InterPro" id="IPR005268">
    <property type="entry name" value="CHP00725"/>
</dbReference>
<dbReference type="GO" id="GO:0005829">
    <property type="term" value="C:cytosol"/>
    <property type="evidence" value="ECO:0007669"/>
    <property type="project" value="TreeGrafter"/>
</dbReference>
<proteinExistence type="predicted"/>
<evidence type="ECO:0000313" key="2">
    <source>
        <dbReference type="Proteomes" id="UP000058925"/>
    </source>
</evidence>
<sequence length="178" mass="19149">MSFTLTRLKRVQIGVIGYNSGSLPIKSKTLDLAYEVGSFIARKNAILVCGGLGGVMEYSCKGAKDNNGFTIGIVPQEDYSSANKYCDAVICTGVGLSRDFIVAYSSDGLISVGGGVGTLIELCVGYIAKKPMISISDSGGISDIYGGKYLDERNRMMIEKTESPMEAVEYILKRNELR</sequence>
<dbReference type="Proteomes" id="UP000058925">
    <property type="component" value="Chromosome"/>
</dbReference>
<dbReference type="Pfam" id="PF18306">
    <property type="entry name" value="LDcluster4"/>
    <property type="match status" value="1"/>
</dbReference>
<name>A0A654MAE2_9ARCH</name>
<dbReference type="PANTHER" id="PTHR43393">
    <property type="entry name" value="CYTOKININ RIBOSIDE 5'-MONOPHOSPHATE PHOSPHORIBOHYDROLASE"/>
    <property type="match status" value="1"/>
</dbReference>
<evidence type="ECO:0000313" key="1">
    <source>
        <dbReference type="EMBL" id="ALI36442.1"/>
    </source>
</evidence>
<dbReference type="EMBL" id="CP012850">
    <property type="protein sequence ID" value="ALI36442.1"/>
    <property type="molecule type" value="Genomic_DNA"/>
</dbReference>
<keyword evidence="2" id="KW-1185">Reference proteome</keyword>
<dbReference type="AlphaFoldDB" id="A0A654MAE2"/>
<organism evidence="1 2">
    <name type="scientific">Candidatus Nitrosocosmicus oleophilus</name>
    <dbReference type="NCBI Taxonomy" id="1353260"/>
    <lineage>
        <taxon>Archaea</taxon>
        <taxon>Nitrososphaerota</taxon>
        <taxon>Nitrososphaeria</taxon>
        <taxon>Nitrososphaerales</taxon>
        <taxon>Nitrososphaeraceae</taxon>
        <taxon>Candidatus Nitrosocosmicus</taxon>
    </lineage>
</organism>
<evidence type="ECO:0008006" key="3">
    <source>
        <dbReference type="Google" id="ProtNLM"/>
    </source>
</evidence>
<dbReference type="SUPFAM" id="SSF102405">
    <property type="entry name" value="MCP/YpsA-like"/>
    <property type="match status" value="1"/>
</dbReference>
<gene>
    <name evidence="1" type="ORF">NMY3_02243</name>
</gene>
<reference evidence="2" key="1">
    <citation type="submission" date="2015-10" db="EMBL/GenBank/DDBJ databases">
        <title>Niche specialization of a soil ammonia-oxidizing archaeon, Candidatus Nitrosocosmicus oleophilus.</title>
        <authorList>
            <person name="Jung M.-Y."/>
            <person name="Rhee S.-K."/>
        </authorList>
    </citation>
    <scope>NUCLEOTIDE SEQUENCE [LARGE SCALE GENOMIC DNA]</scope>
    <source>
        <strain evidence="2">MY3</strain>
    </source>
</reference>
<dbReference type="KEGG" id="taa:NMY3_02243"/>
<dbReference type="PANTHER" id="PTHR43393:SF3">
    <property type="entry name" value="LYSINE DECARBOXYLASE-LIKE PROTEIN"/>
    <property type="match status" value="1"/>
</dbReference>
<dbReference type="InterPro" id="IPR041164">
    <property type="entry name" value="LDcluster4"/>
</dbReference>
<protein>
    <recommendedName>
        <fullName evidence="3">Lysine decarboxylase</fullName>
    </recommendedName>
</protein>
<dbReference type="NCBIfam" id="TIGR00725">
    <property type="entry name" value="TIGR00725 family protein"/>
    <property type="match status" value="1"/>
</dbReference>
<dbReference type="InterPro" id="IPR052341">
    <property type="entry name" value="LOG_family_nucleotidases"/>
</dbReference>
<dbReference type="Gene3D" id="3.40.50.450">
    <property type="match status" value="1"/>
</dbReference>
<accession>A0A654MAE2</accession>